<feature type="compositionally biased region" description="Basic and acidic residues" evidence="1">
    <location>
        <begin position="22"/>
        <end position="33"/>
    </location>
</feature>
<dbReference type="AlphaFoldDB" id="A0A8T0FXY9"/>
<feature type="compositionally biased region" description="Basic residues" evidence="1">
    <location>
        <begin position="240"/>
        <end position="252"/>
    </location>
</feature>
<protein>
    <submittedName>
        <fullName evidence="2">Uncharacterized protein</fullName>
    </submittedName>
</protein>
<comment type="caution">
    <text evidence="2">The sequence shown here is derived from an EMBL/GenBank/DDBJ whole genome shotgun (WGS) entry which is preliminary data.</text>
</comment>
<proteinExistence type="predicted"/>
<keyword evidence="3" id="KW-1185">Reference proteome</keyword>
<reference evidence="2" key="1">
    <citation type="journal article" date="2020" name="bioRxiv">
        <title>Chromosome-level reference genome of the European wasp spider Argiope bruennichi: a resource for studies on range expansion and evolutionary adaptation.</title>
        <authorList>
            <person name="Sheffer M.M."/>
            <person name="Hoppe A."/>
            <person name="Krehenwinkel H."/>
            <person name="Uhl G."/>
            <person name="Kuss A.W."/>
            <person name="Jensen L."/>
            <person name="Jensen C."/>
            <person name="Gillespie R.G."/>
            <person name="Hoff K.J."/>
            <person name="Prost S."/>
        </authorList>
    </citation>
    <scope>NUCLEOTIDE SEQUENCE</scope>
</reference>
<organism evidence="2 3">
    <name type="scientific">Argiope bruennichi</name>
    <name type="common">Wasp spider</name>
    <name type="synonym">Aranea bruennichi</name>
    <dbReference type="NCBI Taxonomy" id="94029"/>
    <lineage>
        <taxon>Eukaryota</taxon>
        <taxon>Metazoa</taxon>
        <taxon>Ecdysozoa</taxon>
        <taxon>Arthropoda</taxon>
        <taxon>Chelicerata</taxon>
        <taxon>Arachnida</taxon>
        <taxon>Araneae</taxon>
        <taxon>Araneomorphae</taxon>
        <taxon>Entelegynae</taxon>
        <taxon>Araneoidea</taxon>
        <taxon>Araneidae</taxon>
        <taxon>Argiope</taxon>
    </lineage>
</organism>
<dbReference type="Proteomes" id="UP000807504">
    <property type="component" value="Unassembled WGS sequence"/>
</dbReference>
<feature type="region of interest" description="Disordered" evidence="1">
    <location>
        <begin position="1"/>
        <end position="35"/>
    </location>
</feature>
<name>A0A8T0FXY9_ARGBR</name>
<gene>
    <name evidence="2" type="ORF">HNY73_003010</name>
</gene>
<feature type="compositionally biased region" description="Acidic residues" evidence="1">
    <location>
        <begin position="280"/>
        <end position="300"/>
    </location>
</feature>
<evidence type="ECO:0000313" key="2">
    <source>
        <dbReference type="EMBL" id="KAF8795125.1"/>
    </source>
</evidence>
<evidence type="ECO:0000313" key="3">
    <source>
        <dbReference type="Proteomes" id="UP000807504"/>
    </source>
</evidence>
<feature type="region of interest" description="Disordered" evidence="1">
    <location>
        <begin position="412"/>
        <end position="437"/>
    </location>
</feature>
<evidence type="ECO:0000256" key="1">
    <source>
        <dbReference type="SAM" id="MobiDB-lite"/>
    </source>
</evidence>
<reference evidence="2" key="2">
    <citation type="submission" date="2020-06" db="EMBL/GenBank/DDBJ databases">
        <authorList>
            <person name="Sheffer M."/>
        </authorList>
    </citation>
    <scope>NUCLEOTIDE SEQUENCE</scope>
</reference>
<feature type="compositionally biased region" description="Basic residues" evidence="1">
    <location>
        <begin position="426"/>
        <end position="437"/>
    </location>
</feature>
<dbReference type="EMBL" id="JABXBU010000002">
    <property type="protein sequence ID" value="KAF8795125.1"/>
    <property type="molecule type" value="Genomic_DNA"/>
</dbReference>
<feature type="region of interest" description="Disordered" evidence="1">
    <location>
        <begin position="163"/>
        <end position="194"/>
    </location>
</feature>
<sequence>MYAEKDSSEEEGVINSQFQYEQSKKDARAKRNDPSIFRRKLLNVLSANKTSEVQNCDDSHFCQTKLNGSDGAIDHDFKNNSSKSKISFRISKNETAKLSRKNNCKFLKDGCKSKKSKQRKAADSNSRRYGRAITKPCKKRNNKKKFSNYDDENINNYDVIDEDQDADFGNDENQADFGDDENQNADFGNEEQDEKDIDLIHGFDEDDDNDKVLDDQDDIANLDVDNYNENESFNINGNGKKGKGKIGKGKKFPIKDYDSENQDNYKFYNSDNDEVHKNEDYDDIFDNGENEDDNFNEDEGGLSKIPVDDDYDEDDNGIGGVPEDTGYDYNEVTDTSGNPEKVYDYDHYEYNYDHTEDGQREEETEYDDSKGDGFHQTRGTEIPGGLGKYFVYVNCTTCKIKSQLVVLAGKKTSKPPKVNEITTTSTKRRTRKGTKGK</sequence>
<feature type="region of interest" description="Disordered" evidence="1">
    <location>
        <begin position="115"/>
        <end position="134"/>
    </location>
</feature>
<feature type="region of interest" description="Disordered" evidence="1">
    <location>
        <begin position="228"/>
        <end position="378"/>
    </location>
</feature>
<accession>A0A8T0FXY9</accession>
<feature type="compositionally biased region" description="Basic and acidic residues" evidence="1">
    <location>
        <begin position="341"/>
        <end position="358"/>
    </location>
</feature>